<dbReference type="EMBL" id="PEBI01000001">
    <property type="protein sequence ID" value="PJM74065.1"/>
    <property type="molecule type" value="Genomic_DNA"/>
</dbReference>
<feature type="transmembrane region" description="Helical" evidence="1">
    <location>
        <begin position="165"/>
        <end position="183"/>
    </location>
</feature>
<evidence type="ECO:0008006" key="4">
    <source>
        <dbReference type="Google" id="ProtNLM"/>
    </source>
</evidence>
<dbReference type="InterPro" id="IPR018580">
    <property type="entry name" value="Uncharacterised_YfhO"/>
</dbReference>
<feature type="transmembrane region" description="Helical" evidence="1">
    <location>
        <begin position="419"/>
        <end position="437"/>
    </location>
</feature>
<feature type="transmembrane region" description="Helical" evidence="1">
    <location>
        <begin position="255"/>
        <end position="277"/>
    </location>
</feature>
<comment type="caution">
    <text evidence="2">The sequence shown here is derived from an EMBL/GenBank/DDBJ whole genome shotgun (WGS) entry which is preliminary data.</text>
</comment>
<accession>A0A2M9HB74</accession>
<dbReference type="Proteomes" id="UP000229095">
    <property type="component" value="Unassembled WGS sequence"/>
</dbReference>
<feature type="transmembrane region" description="Helical" evidence="1">
    <location>
        <begin position="774"/>
        <end position="794"/>
    </location>
</feature>
<feature type="transmembrane region" description="Helical" evidence="1">
    <location>
        <begin position="457"/>
        <end position="475"/>
    </location>
</feature>
<name>A0A2M9HB74_9BIFI</name>
<gene>
    <name evidence="2" type="ORF">CS006_02670</name>
</gene>
<keyword evidence="1" id="KW-1133">Transmembrane helix</keyword>
<feature type="transmembrane region" description="Helical" evidence="1">
    <location>
        <begin position="216"/>
        <end position="243"/>
    </location>
</feature>
<feature type="transmembrane region" description="Helical" evidence="1">
    <location>
        <begin position="327"/>
        <end position="345"/>
    </location>
</feature>
<keyword evidence="1" id="KW-0472">Membrane</keyword>
<dbReference type="Pfam" id="PF09586">
    <property type="entry name" value="YfhO"/>
    <property type="match status" value="2"/>
</dbReference>
<feature type="transmembrane region" description="Helical" evidence="1">
    <location>
        <begin position="127"/>
        <end position="153"/>
    </location>
</feature>
<feature type="transmembrane region" description="Helical" evidence="1">
    <location>
        <begin position="386"/>
        <end position="407"/>
    </location>
</feature>
<dbReference type="PANTHER" id="PTHR38454">
    <property type="entry name" value="INTEGRAL MEMBRANE PROTEIN-RELATED"/>
    <property type="match status" value="1"/>
</dbReference>
<dbReference type="OrthoDB" id="3752109at2"/>
<feature type="transmembrane region" description="Helical" evidence="1">
    <location>
        <begin position="487"/>
        <end position="508"/>
    </location>
</feature>
<feature type="transmembrane region" description="Helical" evidence="1">
    <location>
        <begin position="29"/>
        <end position="47"/>
    </location>
</feature>
<reference evidence="2 3" key="1">
    <citation type="submission" date="2017-10" db="EMBL/GenBank/DDBJ databases">
        <title>Draft genome sequences of strains TRE 1, TRE 9, TRE H and TRI 7, isolated from tamarins, belonging to four potential novel Bifidobacterium species.</title>
        <authorList>
            <person name="Mattarelli P."/>
            <person name="Modesto M."/>
            <person name="Puglisi E."/>
            <person name="Morelli L."/>
            <person name="Spezio C."/>
            <person name="Bonetti A."/>
            <person name="Sandri C."/>
        </authorList>
    </citation>
    <scope>NUCLEOTIDE SEQUENCE [LARGE SCALE GENOMIC DNA]</scope>
    <source>
        <strain evidence="3">TRE1</strain>
    </source>
</reference>
<evidence type="ECO:0000256" key="1">
    <source>
        <dbReference type="SAM" id="Phobius"/>
    </source>
</evidence>
<dbReference type="PANTHER" id="PTHR38454:SF1">
    <property type="entry name" value="INTEGRAL MEMBRANE PROTEIN"/>
    <property type="match status" value="1"/>
</dbReference>
<evidence type="ECO:0000313" key="2">
    <source>
        <dbReference type="EMBL" id="PJM74065.1"/>
    </source>
</evidence>
<keyword evidence="3" id="KW-1185">Reference proteome</keyword>
<evidence type="ECO:0000313" key="3">
    <source>
        <dbReference type="Proteomes" id="UP000229095"/>
    </source>
</evidence>
<protein>
    <recommendedName>
        <fullName evidence="4">YfhO family protein</fullName>
    </recommendedName>
</protein>
<proteinExistence type="predicted"/>
<sequence>MIVSKISRPRHGKEGRHEDVSKQWSARRIIVPSAVVLGVIGMLLYVYHSIVFGNWNYSYTNCLYRWKPFSSLNVETGGFCYSDISDNVLPIAYSTIHQGIFTAWVPSFSIGAPQGINLYFSPLNYLYMLPFGAAMLLIAIVKVVGAFAGMYLFVKQMGYSARGGFIAGTTYALSAAMVTWQGWPHTEVGMYAPWLFLVLDKLIRELKVRYMVETAIIVFLMLTAGMPTFAAYFFYLAFAYAVFYTCRTHWNHWKTFAATLVAGIGSVVIGVVMSLPYTGGLLTSVGSNGYSESRAGWSSIGLELPQLKTLLFPFLATSTTRNNIESMLYTGVLAIITLGLVIINFRKKPRVGFFAVTSAIVLLLLFTPVFDVIFTHMPMVNTSYKFRIVILLNFALAILAGINIDDLFAHVPSELVDKLKIWGVLAIGFIVFALVAWRTRNTELTAHWTGANQKYVVYVSAALAFVVLLLATCITGKGRGVRVLSQICSVAICAIVVLDTGFFAAQYLPLTQKGASAIPPATQTIQYLQAHTKNGEKIVSKNVDFPVDSPMFYNLRDIRGHGLSMTNEDIKAYYSAIDPSAYTSSPTNTIFLNTKNENLLRYIGVKYIVSSPNQENNPEYSSGAGMKTVGNDGLLVKELDNPAPNVQLVSNVQVYKTNAQVLAAMGKEYQGNTVFFSKEYGVPQGESTRSVAANDADTTAGVVSIDQKSNGNMIISTKTSSDQYLLVNEYDDGNWKAYIDGQETSIYKGNGLFRAIKVPSGSHRIELEYKPTTLYRFFAVAGVGVVLLIGLAVFSKKENVWLRNLRDTEYSAV</sequence>
<dbReference type="AlphaFoldDB" id="A0A2M9HB74"/>
<keyword evidence="1" id="KW-0812">Transmembrane</keyword>
<dbReference type="RefSeq" id="WP_100510207.1">
    <property type="nucleotide sequence ID" value="NZ_PEBI01000001.1"/>
</dbReference>
<organism evidence="2 3">
    <name type="scientific">Bifidobacterium primatium</name>
    <dbReference type="NCBI Taxonomy" id="2045438"/>
    <lineage>
        <taxon>Bacteria</taxon>
        <taxon>Bacillati</taxon>
        <taxon>Actinomycetota</taxon>
        <taxon>Actinomycetes</taxon>
        <taxon>Bifidobacteriales</taxon>
        <taxon>Bifidobacteriaceae</taxon>
        <taxon>Bifidobacterium</taxon>
    </lineage>
</organism>
<feature type="transmembrane region" description="Helical" evidence="1">
    <location>
        <begin position="352"/>
        <end position="374"/>
    </location>
</feature>